<proteinExistence type="predicted"/>
<dbReference type="EMBL" id="BART01019964">
    <property type="protein sequence ID" value="GAG98388.1"/>
    <property type="molecule type" value="Genomic_DNA"/>
</dbReference>
<gene>
    <name evidence="2" type="ORF">S01H4_37201</name>
</gene>
<dbReference type="GO" id="GO:0031419">
    <property type="term" value="F:cobalamin binding"/>
    <property type="evidence" value="ECO:0007669"/>
    <property type="project" value="InterPro"/>
</dbReference>
<comment type="caution">
    <text evidence="2">The sequence shown here is derived from an EMBL/GenBank/DDBJ whole genome shotgun (WGS) entry which is preliminary data.</text>
</comment>
<dbReference type="InterPro" id="IPR016176">
    <property type="entry name" value="Cbl-dep_enz_cat"/>
</dbReference>
<reference evidence="2" key="1">
    <citation type="journal article" date="2014" name="Front. Microbiol.">
        <title>High frequency of phylogenetically diverse reductive dehalogenase-homologous genes in deep subseafloor sedimentary metagenomes.</title>
        <authorList>
            <person name="Kawai M."/>
            <person name="Futagami T."/>
            <person name="Toyoda A."/>
            <person name="Takaki Y."/>
            <person name="Nishi S."/>
            <person name="Hori S."/>
            <person name="Arai W."/>
            <person name="Tsubouchi T."/>
            <person name="Morono Y."/>
            <person name="Uchiyama I."/>
            <person name="Ito T."/>
            <person name="Fujiyama A."/>
            <person name="Inagaki F."/>
            <person name="Takami H."/>
        </authorList>
    </citation>
    <scope>NUCLEOTIDE SEQUENCE</scope>
    <source>
        <strain evidence="2">Expedition CK06-06</strain>
    </source>
</reference>
<accession>X1CQJ8</accession>
<name>X1CQJ8_9ZZZZ</name>
<dbReference type="InterPro" id="IPR006099">
    <property type="entry name" value="MeMalonylCoA_mutase_a/b_cat"/>
</dbReference>
<organism evidence="2">
    <name type="scientific">marine sediment metagenome</name>
    <dbReference type="NCBI Taxonomy" id="412755"/>
    <lineage>
        <taxon>unclassified sequences</taxon>
        <taxon>metagenomes</taxon>
        <taxon>ecological metagenomes</taxon>
    </lineage>
</organism>
<feature type="non-terminal residue" evidence="2">
    <location>
        <position position="123"/>
    </location>
</feature>
<dbReference type="PANTHER" id="PTHR48101">
    <property type="entry name" value="METHYLMALONYL-COA MUTASE, MITOCHONDRIAL-RELATED"/>
    <property type="match status" value="1"/>
</dbReference>
<dbReference type="SUPFAM" id="SSF51703">
    <property type="entry name" value="Cobalamin (vitamin B12)-dependent enzymes"/>
    <property type="match status" value="1"/>
</dbReference>
<feature type="domain" description="Methylmalonyl-CoA mutase alpha/beta chain catalytic" evidence="1">
    <location>
        <begin position="23"/>
        <end position="123"/>
    </location>
</feature>
<dbReference type="Pfam" id="PF01642">
    <property type="entry name" value="MM_CoA_mutase"/>
    <property type="match status" value="1"/>
</dbReference>
<dbReference type="AlphaFoldDB" id="X1CQJ8"/>
<dbReference type="Gene3D" id="3.20.20.240">
    <property type="entry name" value="Methylmalonyl-CoA mutase"/>
    <property type="match status" value="1"/>
</dbReference>
<protein>
    <recommendedName>
        <fullName evidence="1">Methylmalonyl-CoA mutase alpha/beta chain catalytic domain-containing protein</fullName>
    </recommendedName>
</protein>
<dbReference type="GO" id="GO:0016866">
    <property type="term" value="F:intramolecular transferase activity"/>
    <property type="evidence" value="ECO:0007669"/>
    <property type="project" value="InterPro"/>
</dbReference>
<sequence>MTEIDEQKTLRPTKKERKEKFKNLSGIEIKRLYTPDDIKDFNCVMDLGESGKFPFTRGAYQNMYRGRFWTMRQFAGFGTADQTNQRYKFLLEHGQTGLSVAFSLHTIYGIEAVDENALGEVGK</sequence>
<evidence type="ECO:0000259" key="1">
    <source>
        <dbReference type="Pfam" id="PF01642"/>
    </source>
</evidence>
<dbReference type="PANTHER" id="PTHR48101:SF1">
    <property type="entry name" value="METHYLMALONYL-COA MUTASE, LARGE SUBUNIT"/>
    <property type="match status" value="1"/>
</dbReference>
<evidence type="ECO:0000313" key="2">
    <source>
        <dbReference type="EMBL" id="GAG98388.1"/>
    </source>
</evidence>